<feature type="domain" description="Calcineurin-like phosphoesterase" evidence="2">
    <location>
        <begin position="36"/>
        <end position="219"/>
    </location>
</feature>
<dbReference type="InterPro" id="IPR024654">
    <property type="entry name" value="Calcineurin-like_PHP_lpxH"/>
</dbReference>
<protein>
    <submittedName>
        <fullName evidence="3">Metallophosphoesterase family protein</fullName>
    </submittedName>
</protein>
<evidence type="ECO:0000313" key="4">
    <source>
        <dbReference type="Proteomes" id="UP000635142"/>
    </source>
</evidence>
<sequence>MRHLRHVDLGVLDGAVLLFGGPYSNAHAVDALLSEAAARAIVPSHMICTGDVVAYAGQPTATIAAMREQGIAVVAGNCEIQLAAGATDCGCGFESGSACDLLSMRWFCFASQTIAPSDKMWMAGLPDVISFVHQGARYGVIHGGVTDVARFVWPTSQAEVFELEWQALELSIGPVDHIIAGHSGIPFIRDTPRGRWINAGVVGMPPHDGRQQTRFAVLDGGEVQIHRLDYDAQAAARAMAQAGLPPDYARSMISGYWPSEDILPEGLRAPSLANG</sequence>
<evidence type="ECO:0000313" key="3">
    <source>
        <dbReference type="EMBL" id="MBD3663096.1"/>
    </source>
</evidence>
<accession>A0A927D2A8</accession>
<dbReference type="AlphaFoldDB" id="A0A927D2A8"/>
<proteinExistence type="inferred from homology"/>
<dbReference type="Pfam" id="PF12850">
    <property type="entry name" value="Metallophos_2"/>
    <property type="match status" value="1"/>
</dbReference>
<dbReference type="Proteomes" id="UP000635142">
    <property type="component" value="Unassembled WGS sequence"/>
</dbReference>
<dbReference type="Gene3D" id="3.60.21.10">
    <property type="match status" value="1"/>
</dbReference>
<dbReference type="InterPro" id="IPR011152">
    <property type="entry name" value="Pesterase_MJ0912"/>
</dbReference>
<dbReference type="EMBL" id="JACTAG010000001">
    <property type="protein sequence ID" value="MBD3663096.1"/>
    <property type="molecule type" value="Genomic_DNA"/>
</dbReference>
<dbReference type="CDD" id="cd00838">
    <property type="entry name" value="MPP_superfamily"/>
    <property type="match status" value="1"/>
</dbReference>
<dbReference type="SUPFAM" id="SSF56300">
    <property type="entry name" value="Metallo-dependent phosphatases"/>
    <property type="match status" value="1"/>
</dbReference>
<organism evidence="3 4">
    <name type="scientific">Sulfitobacter aestuariivivens</name>
    <dbReference type="NCBI Taxonomy" id="2766981"/>
    <lineage>
        <taxon>Bacteria</taxon>
        <taxon>Pseudomonadati</taxon>
        <taxon>Pseudomonadota</taxon>
        <taxon>Alphaproteobacteria</taxon>
        <taxon>Rhodobacterales</taxon>
        <taxon>Roseobacteraceae</taxon>
        <taxon>Sulfitobacter</taxon>
    </lineage>
</organism>
<gene>
    <name evidence="3" type="ORF">H9Q16_04110</name>
</gene>
<dbReference type="InterPro" id="IPR029052">
    <property type="entry name" value="Metallo-depent_PP-like"/>
</dbReference>
<dbReference type="RefSeq" id="WP_191074083.1">
    <property type="nucleotide sequence ID" value="NZ_JACTAG010000001.1"/>
</dbReference>
<dbReference type="PIRSF" id="PIRSF000883">
    <property type="entry name" value="Pesterase_MJ0912"/>
    <property type="match status" value="1"/>
</dbReference>
<comment type="caution">
    <text evidence="3">The sequence shown here is derived from an EMBL/GenBank/DDBJ whole genome shotgun (WGS) entry which is preliminary data.</text>
</comment>
<comment type="similarity">
    <text evidence="1">Belongs to the metallophosphoesterase superfamily. YfcE family.</text>
</comment>
<keyword evidence="4" id="KW-1185">Reference proteome</keyword>
<evidence type="ECO:0000259" key="2">
    <source>
        <dbReference type="Pfam" id="PF12850"/>
    </source>
</evidence>
<name>A0A927D2A8_9RHOB</name>
<reference evidence="3" key="1">
    <citation type="submission" date="2020-08" db="EMBL/GenBank/DDBJ databases">
        <title>Sulfitobacter aestuariivivens sp. nov., isolated from a tidal flat.</title>
        <authorList>
            <person name="Park S."/>
            <person name="Yoon J.-H."/>
        </authorList>
    </citation>
    <scope>NUCLEOTIDE SEQUENCE</scope>
    <source>
        <strain evidence="3">TSTF-M16</strain>
    </source>
</reference>
<evidence type="ECO:0000256" key="1">
    <source>
        <dbReference type="ARBA" id="ARBA00008950"/>
    </source>
</evidence>